<feature type="signal peptide" evidence="1">
    <location>
        <begin position="1"/>
        <end position="22"/>
    </location>
</feature>
<accession>A0AAP2D6C9</accession>
<reference evidence="2 3" key="1">
    <citation type="submission" date="2021-05" db="EMBL/GenBank/DDBJ databases">
        <title>A Polyphasic approach of four new species of the genus Ohtaekwangia: Ohtaekwangia histidinii sp. nov., Ohtaekwangia cretensis sp. nov., Ohtaekwangia indiensis sp. nov., Ohtaekwangia reichenbachii sp. nov. from diverse environment.</title>
        <authorList>
            <person name="Octaviana S."/>
        </authorList>
    </citation>
    <scope>NUCLEOTIDE SEQUENCE [LARGE SCALE GENOMIC DNA]</scope>
    <source>
        <strain evidence="2 3">PWU37</strain>
    </source>
</reference>
<dbReference type="RefSeq" id="WP_254089140.1">
    <property type="nucleotide sequence ID" value="NZ_JAHESC010000005.1"/>
</dbReference>
<dbReference type="Gene3D" id="1.25.40.390">
    <property type="match status" value="1"/>
</dbReference>
<dbReference type="InterPro" id="IPR024302">
    <property type="entry name" value="SusD-like"/>
</dbReference>
<feature type="chain" id="PRO_5042909361" evidence="1">
    <location>
        <begin position="23"/>
        <end position="522"/>
    </location>
</feature>
<keyword evidence="3" id="KW-1185">Reference proteome</keyword>
<dbReference type="Pfam" id="PF12741">
    <property type="entry name" value="SusD-like"/>
    <property type="match status" value="1"/>
</dbReference>
<gene>
    <name evidence="2" type="ORF">KK078_04945</name>
</gene>
<protein>
    <submittedName>
        <fullName evidence="2">SusD/RagB family nutrient-binding outer membrane lipoprotein</fullName>
    </submittedName>
</protein>
<comment type="caution">
    <text evidence="2">The sequence shown here is derived from an EMBL/GenBank/DDBJ whole genome shotgun (WGS) entry which is preliminary data.</text>
</comment>
<evidence type="ECO:0000256" key="1">
    <source>
        <dbReference type="SAM" id="SignalP"/>
    </source>
</evidence>
<name>A0AAP2D6C9_9BACT</name>
<organism evidence="2 3">
    <name type="scientific">Dawidia soli</name>
    <dbReference type="NCBI Taxonomy" id="2782352"/>
    <lineage>
        <taxon>Bacteria</taxon>
        <taxon>Pseudomonadati</taxon>
        <taxon>Bacteroidota</taxon>
        <taxon>Cytophagia</taxon>
        <taxon>Cytophagales</taxon>
        <taxon>Chryseotaleaceae</taxon>
        <taxon>Dawidia</taxon>
    </lineage>
</organism>
<dbReference type="SUPFAM" id="SSF48452">
    <property type="entry name" value="TPR-like"/>
    <property type="match status" value="1"/>
</dbReference>
<evidence type="ECO:0000313" key="3">
    <source>
        <dbReference type="Proteomes" id="UP001319180"/>
    </source>
</evidence>
<dbReference type="PROSITE" id="PS51257">
    <property type="entry name" value="PROKAR_LIPOPROTEIN"/>
    <property type="match status" value="1"/>
</dbReference>
<dbReference type="AlphaFoldDB" id="A0AAP2D6C9"/>
<dbReference type="InterPro" id="IPR011990">
    <property type="entry name" value="TPR-like_helical_dom_sf"/>
</dbReference>
<proteinExistence type="predicted"/>
<dbReference type="Proteomes" id="UP001319180">
    <property type="component" value="Unassembled WGS sequence"/>
</dbReference>
<keyword evidence="2" id="KW-0449">Lipoprotein</keyword>
<sequence>MKTKYILGILAAAVLVSCTDNFEDYNTDTTGLGDNEIVIEQMFKPMQHELFHDYQTAQNLGADAYAGYMMSPTPFQAQYNLNYAFVDGWNNNAFKGMYNYVLLPIDKAGKSGAREKAPDLWAIALILKVEAMHRVTDKFGAIPYSKAGATPTLVPYDDQKDIYNQFFAELDTAVSNLETFLANDGGTPFQSEDLFFNGDYAKWIKFANSLRLRLAMHIVKADAATAKREGEKAMAQPRGLMATPADDAARAVTNGTSDLYMISHDWDDNRINASILSYLIGFNDPRLSIYAQPATKPGMAGEYIGIRIGTAIPAKDDYKTYASINTTTTFTQTKAQQLMCAAESWFLRAEASLRGWQGAGDAKTNYETGVRVSMQQWGVVDGATVDAYLADDESTQVGYVDKGAKTDVNDSAPISTITIAWDETSSNEVKLERIMTQKWIAMFPEGMEAWTEFRRTGYPKLFPVVNNLSNGTIDTDIQVRRLAYPTAEYSTNGPSVQDAVSRMGGADNGGTRLWWDVDKANF</sequence>
<dbReference type="EMBL" id="JAHESC010000005">
    <property type="protein sequence ID" value="MBT1685889.1"/>
    <property type="molecule type" value="Genomic_DNA"/>
</dbReference>
<evidence type="ECO:0000313" key="2">
    <source>
        <dbReference type="EMBL" id="MBT1685889.1"/>
    </source>
</evidence>
<keyword evidence="1" id="KW-0732">Signal</keyword>